<evidence type="ECO:0000313" key="7">
    <source>
        <dbReference type="EMBL" id="TNY18091.1"/>
    </source>
</evidence>
<dbReference type="SMART" id="SM00487">
    <property type="entry name" value="DEXDc"/>
    <property type="match status" value="1"/>
</dbReference>
<dbReference type="InterPro" id="IPR001650">
    <property type="entry name" value="Helicase_C-like"/>
</dbReference>
<feature type="compositionally biased region" description="Acidic residues" evidence="4">
    <location>
        <begin position="22"/>
        <end position="31"/>
    </location>
</feature>
<evidence type="ECO:0000256" key="4">
    <source>
        <dbReference type="SAM" id="MobiDB-lite"/>
    </source>
</evidence>
<evidence type="ECO:0000256" key="1">
    <source>
        <dbReference type="ARBA" id="ARBA00022741"/>
    </source>
</evidence>
<dbReference type="Gene3D" id="3.40.50.300">
    <property type="entry name" value="P-loop containing nucleotide triphosphate hydrolases"/>
    <property type="match status" value="1"/>
</dbReference>
<comment type="caution">
    <text evidence="7">The sequence shown here is derived from an EMBL/GenBank/DDBJ whole genome shotgun (WGS) entry which is preliminary data.</text>
</comment>
<gene>
    <name evidence="7" type="ORF">DMC30DRAFT_74777</name>
</gene>
<feature type="domain" description="Helicase C-terminal" evidence="6">
    <location>
        <begin position="637"/>
        <end position="789"/>
    </location>
</feature>
<dbReference type="InterPro" id="IPR049730">
    <property type="entry name" value="SNF2/RAD54-like_C"/>
</dbReference>
<evidence type="ECO:0000313" key="8">
    <source>
        <dbReference type="Proteomes" id="UP000311382"/>
    </source>
</evidence>
<evidence type="ECO:0000259" key="5">
    <source>
        <dbReference type="PROSITE" id="PS51192"/>
    </source>
</evidence>
<dbReference type="InterPro" id="IPR000330">
    <property type="entry name" value="SNF2_N"/>
</dbReference>
<dbReference type="Pfam" id="PF00271">
    <property type="entry name" value="Helicase_C"/>
    <property type="match status" value="1"/>
</dbReference>
<feature type="compositionally biased region" description="Basic and acidic residues" evidence="4">
    <location>
        <begin position="901"/>
        <end position="912"/>
    </location>
</feature>
<reference evidence="7 8" key="1">
    <citation type="submission" date="2019-03" db="EMBL/GenBank/DDBJ databases">
        <title>Rhodosporidium diobovatum UCD-FST 08-225 genome sequencing, assembly, and annotation.</title>
        <authorList>
            <person name="Fakankun I.U."/>
            <person name="Fristensky B."/>
            <person name="Levin D.B."/>
        </authorList>
    </citation>
    <scope>NUCLEOTIDE SEQUENCE [LARGE SCALE GENOMIC DNA]</scope>
    <source>
        <strain evidence="7 8">UCD-FST 08-225</strain>
    </source>
</reference>
<dbReference type="EMBL" id="SOZI01000157">
    <property type="protein sequence ID" value="TNY18091.1"/>
    <property type="molecule type" value="Genomic_DNA"/>
</dbReference>
<dbReference type="PROSITE" id="PS51194">
    <property type="entry name" value="HELICASE_CTER"/>
    <property type="match status" value="1"/>
</dbReference>
<feature type="compositionally biased region" description="Low complexity" evidence="4">
    <location>
        <begin position="480"/>
        <end position="503"/>
    </location>
</feature>
<dbReference type="OrthoDB" id="5857104at2759"/>
<dbReference type="STRING" id="5288.A0A5C5FQM1"/>
<feature type="region of interest" description="Disordered" evidence="4">
    <location>
        <begin position="889"/>
        <end position="945"/>
    </location>
</feature>
<feature type="region of interest" description="Disordered" evidence="4">
    <location>
        <begin position="1"/>
        <end position="74"/>
    </location>
</feature>
<keyword evidence="8" id="KW-1185">Reference proteome</keyword>
<accession>A0A5C5FQM1</accession>
<proteinExistence type="predicted"/>
<keyword evidence="3" id="KW-0067">ATP-binding</keyword>
<evidence type="ECO:0000256" key="2">
    <source>
        <dbReference type="ARBA" id="ARBA00022801"/>
    </source>
</evidence>
<sequence length="945" mass="103529">MAVTEPANDAPVKRHDTITLDSGDDESDLEIVEAARPAKDNGKASPRSNGKMKEVSEEPLEEPEGGHADDEAAERARVRRNMWVVVKMVKEKVDTMFADMLNRQNGGDDDGNEDDETEPATKGSAKRKKGAKAKDAPNRKKQKVAASDKDKVTAAPPPLEFPVSERISGGTLKDYQRAGYNWLCTRYAYAIPGAILADEMGTGKTLQTIAVFAFVLDNLVTPDDPTTDKPLIVVLPKAVLRNWEKELAKFAPSIPVLVYAGTPAERAELRQRRLGLRGENNAKPYPRKEPFPVILVTYQILQRDINYLSQLHYWAVVCDEAHQAKNKSSKNFATIKRLNTEFRLLLTGTPLQNNLNELFTLLSFILPHVFTDEAAFIEMFNFKAVTSGTSLELSEQAETSFLAKILTEILTPFTLRRRKKDVVKDLPLKKEYTLHAPLTPLQKELLAAANISPDALRAAILNGGTVPPSAFPSIAASTASSASASPAPGTPASVASDADSTSTPRKRTRRPRDRDIINPALLLDEHGPSSAGRKRRSMAARATSYSDVIDAADDDDFEAQLAIKAEEEERRKERAVMDKLQKGHSNGVAAQLKRTKFSSNLTNLRFLALHPLLAFDDRQYRQRPDEDVINLSGKMMLLDRLLKGLFARGSKVLIFSQFTRMMNLLEDAFDLRGWDYYRIDGANSANQDEIEEFNTSPYHPEGVNIFMLSTRAGGVGINLVGADTVVLFDSDFNPQNDLQAMDRAHRIGQTKPVLVFRLVSDGTVEQAVLETATKKRKLERVVLGDDSLAGMSKLTRKPTTKAVRGGKKSAKLTVAPATTDELDKKSKQLALERMLKEVWSVEGQKVRLAEGGDEVLSDEQLEQLLDRSDATMSSNAPLAGTTLGSAAEVFATNEADEGEEGADKNEVSEMLREFASGGEAGDASTAASASASATGSEAEDENGEE</sequence>
<feature type="compositionally biased region" description="Acidic residues" evidence="4">
    <location>
        <begin position="107"/>
        <end position="118"/>
    </location>
</feature>
<evidence type="ECO:0000259" key="6">
    <source>
        <dbReference type="PROSITE" id="PS51194"/>
    </source>
</evidence>
<name>A0A5C5FQM1_9BASI</name>
<dbReference type="AlphaFoldDB" id="A0A5C5FQM1"/>
<dbReference type="InterPro" id="IPR014001">
    <property type="entry name" value="Helicase_ATP-bd"/>
</dbReference>
<dbReference type="PROSITE" id="PS51192">
    <property type="entry name" value="HELICASE_ATP_BIND_1"/>
    <property type="match status" value="1"/>
</dbReference>
<dbReference type="Gene3D" id="3.40.50.10810">
    <property type="entry name" value="Tandem AAA-ATPase domain"/>
    <property type="match status" value="1"/>
</dbReference>
<feature type="domain" description="Helicase ATP-binding" evidence="5">
    <location>
        <begin position="185"/>
        <end position="368"/>
    </location>
</feature>
<feature type="compositionally biased region" description="Basic and acidic residues" evidence="4">
    <location>
        <begin position="64"/>
        <end position="74"/>
    </location>
</feature>
<keyword evidence="1" id="KW-0547">Nucleotide-binding</keyword>
<dbReference type="GO" id="GO:0005524">
    <property type="term" value="F:ATP binding"/>
    <property type="evidence" value="ECO:0007669"/>
    <property type="project" value="InterPro"/>
</dbReference>
<evidence type="ECO:0000256" key="3">
    <source>
        <dbReference type="ARBA" id="ARBA00022840"/>
    </source>
</evidence>
<protein>
    <submittedName>
        <fullName evidence="7">SNF2 family N-terminal domain-containing protein</fullName>
    </submittedName>
</protein>
<dbReference type="GO" id="GO:0016787">
    <property type="term" value="F:hydrolase activity"/>
    <property type="evidence" value="ECO:0007669"/>
    <property type="project" value="UniProtKB-KW"/>
</dbReference>
<dbReference type="Pfam" id="PF00176">
    <property type="entry name" value="SNF2-rel_dom"/>
    <property type="match status" value="1"/>
</dbReference>
<dbReference type="CDD" id="cd18793">
    <property type="entry name" value="SF2_C_SNF"/>
    <property type="match status" value="1"/>
</dbReference>
<dbReference type="SMART" id="SM00490">
    <property type="entry name" value="HELICc"/>
    <property type="match status" value="1"/>
</dbReference>
<feature type="compositionally biased region" description="Low complexity" evidence="4">
    <location>
        <begin position="915"/>
        <end position="936"/>
    </location>
</feature>
<dbReference type="SUPFAM" id="SSF52540">
    <property type="entry name" value="P-loop containing nucleoside triphosphate hydrolases"/>
    <property type="match status" value="2"/>
</dbReference>
<dbReference type="InterPro" id="IPR038718">
    <property type="entry name" value="SNF2-like_sf"/>
</dbReference>
<dbReference type="PANTHER" id="PTHR10799">
    <property type="entry name" value="SNF2/RAD54 HELICASE FAMILY"/>
    <property type="match status" value="1"/>
</dbReference>
<keyword evidence="2" id="KW-0378">Hydrolase</keyword>
<feature type="region of interest" description="Disordered" evidence="4">
    <location>
        <begin position="101"/>
        <end position="165"/>
    </location>
</feature>
<dbReference type="InterPro" id="IPR027417">
    <property type="entry name" value="P-loop_NTPase"/>
</dbReference>
<organism evidence="7 8">
    <name type="scientific">Rhodotorula diobovata</name>
    <dbReference type="NCBI Taxonomy" id="5288"/>
    <lineage>
        <taxon>Eukaryota</taxon>
        <taxon>Fungi</taxon>
        <taxon>Dikarya</taxon>
        <taxon>Basidiomycota</taxon>
        <taxon>Pucciniomycotina</taxon>
        <taxon>Microbotryomycetes</taxon>
        <taxon>Sporidiobolales</taxon>
        <taxon>Sporidiobolaceae</taxon>
        <taxon>Rhodotorula</taxon>
    </lineage>
</organism>
<feature type="region of interest" description="Disordered" evidence="4">
    <location>
        <begin position="480"/>
        <end position="538"/>
    </location>
</feature>
<dbReference type="Proteomes" id="UP000311382">
    <property type="component" value="Unassembled WGS sequence"/>
</dbReference>